<evidence type="ECO:0000256" key="3">
    <source>
        <dbReference type="ARBA" id="ARBA00023163"/>
    </source>
</evidence>
<reference evidence="7 8" key="1">
    <citation type="submission" date="2019-04" db="EMBL/GenBank/DDBJ databases">
        <title>Fungal friends and foes A comparative genomics study of 23 Aspergillus species from section Flavi.</title>
        <authorList>
            <consortium name="DOE Joint Genome Institute"/>
            <person name="Kjaerbolling I."/>
            <person name="Vesth T.C."/>
            <person name="Frisvad J.C."/>
            <person name="Nybo J.L."/>
            <person name="Theobald S."/>
            <person name="Kildgaard S."/>
            <person name="Petersen T.I."/>
            <person name="Kuo A."/>
            <person name="Sato A."/>
            <person name="Lyhne E.K."/>
            <person name="Kogle M.E."/>
            <person name="Wiebenga A."/>
            <person name="Kun R.S."/>
            <person name="Lubbers R.J."/>
            <person name="Makela M.R."/>
            <person name="Barry K."/>
            <person name="Chovatia M."/>
            <person name="Clum A."/>
            <person name="Daum C."/>
            <person name="Haridas S."/>
            <person name="He G."/>
            <person name="LaButti K."/>
            <person name="Lipzen A."/>
            <person name="Mondo S."/>
            <person name="Pangilinan J."/>
            <person name="Riley R."/>
            <person name="Salamov A."/>
            <person name="Simmons B.A."/>
            <person name="Magnuson J.K."/>
            <person name="Henrissat B."/>
            <person name="Mortensen U.H."/>
            <person name="Larsen T.O."/>
            <person name="De vries R.P."/>
            <person name="Grigoriev I.V."/>
            <person name="Machida M."/>
            <person name="Baker S.E."/>
            <person name="Andersen M.R."/>
        </authorList>
    </citation>
    <scope>NUCLEOTIDE SEQUENCE [LARGE SCALE GENOMIC DNA]</scope>
    <source>
        <strain evidence="7 8">CBS 126849</strain>
    </source>
</reference>
<dbReference type="InterPro" id="IPR036864">
    <property type="entry name" value="Zn2-C6_fun-type_DNA-bd_sf"/>
</dbReference>
<dbReference type="InterPro" id="IPR053181">
    <property type="entry name" value="EcdB-like_regulator"/>
</dbReference>
<dbReference type="PROSITE" id="PS00463">
    <property type="entry name" value="ZN2_CY6_FUNGAL_1"/>
    <property type="match status" value="1"/>
</dbReference>
<dbReference type="InterPro" id="IPR001138">
    <property type="entry name" value="Zn2Cys6_DnaBD"/>
</dbReference>
<dbReference type="GO" id="GO:0009893">
    <property type="term" value="P:positive regulation of metabolic process"/>
    <property type="evidence" value="ECO:0007669"/>
    <property type="project" value="UniProtKB-ARBA"/>
</dbReference>
<keyword evidence="4" id="KW-0539">Nucleus</keyword>
<dbReference type="PANTHER" id="PTHR47785">
    <property type="entry name" value="ZN(II)2CYS6 TRANSCRIPTION FACTOR (EUROFUNG)-RELATED-RELATED"/>
    <property type="match status" value="1"/>
</dbReference>
<accession>A0A5N6E8T4</accession>
<keyword evidence="1" id="KW-0805">Transcription regulation</keyword>
<organism evidence="7 8">
    <name type="scientific">Aspergillus novoparasiticus</name>
    <dbReference type="NCBI Taxonomy" id="986946"/>
    <lineage>
        <taxon>Eukaryota</taxon>
        <taxon>Fungi</taxon>
        <taxon>Dikarya</taxon>
        <taxon>Ascomycota</taxon>
        <taxon>Pezizomycotina</taxon>
        <taxon>Eurotiomycetes</taxon>
        <taxon>Eurotiomycetidae</taxon>
        <taxon>Eurotiales</taxon>
        <taxon>Aspergillaceae</taxon>
        <taxon>Aspergillus</taxon>
        <taxon>Aspergillus subgen. Circumdati</taxon>
    </lineage>
</organism>
<dbReference type="PROSITE" id="PS50048">
    <property type="entry name" value="ZN2_CY6_FUNGAL_2"/>
    <property type="match status" value="1"/>
</dbReference>
<evidence type="ECO:0000259" key="6">
    <source>
        <dbReference type="PROSITE" id="PS50048"/>
    </source>
</evidence>
<evidence type="ECO:0000313" key="7">
    <source>
        <dbReference type="EMBL" id="KAB8212820.1"/>
    </source>
</evidence>
<dbReference type="SUPFAM" id="SSF57701">
    <property type="entry name" value="Zn2/Cys6 DNA-binding domain"/>
    <property type="match status" value="1"/>
</dbReference>
<evidence type="ECO:0000313" key="8">
    <source>
        <dbReference type="Proteomes" id="UP000326799"/>
    </source>
</evidence>
<gene>
    <name evidence="7" type="ORF">BDV33DRAFT_210814</name>
</gene>
<feature type="region of interest" description="Disordered" evidence="5">
    <location>
        <begin position="525"/>
        <end position="544"/>
    </location>
</feature>
<dbReference type="GO" id="GO:0008270">
    <property type="term" value="F:zinc ion binding"/>
    <property type="evidence" value="ECO:0007669"/>
    <property type="project" value="InterPro"/>
</dbReference>
<protein>
    <recommendedName>
        <fullName evidence="6">Zn(2)-C6 fungal-type domain-containing protein</fullName>
    </recommendedName>
</protein>
<evidence type="ECO:0000256" key="5">
    <source>
        <dbReference type="SAM" id="MobiDB-lite"/>
    </source>
</evidence>
<feature type="region of interest" description="Disordered" evidence="5">
    <location>
        <begin position="68"/>
        <end position="120"/>
    </location>
</feature>
<evidence type="ECO:0000256" key="1">
    <source>
        <dbReference type="ARBA" id="ARBA00023015"/>
    </source>
</evidence>
<dbReference type="Proteomes" id="UP000326799">
    <property type="component" value="Unassembled WGS sequence"/>
</dbReference>
<dbReference type="PANTHER" id="PTHR47785:SF4">
    <property type="entry name" value="ZN(II)2CYS6 TRANSCRIPTION FACTOR (EUROFUNG)"/>
    <property type="match status" value="1"/>
</dbReference>
<dbReference type="EMBL" id="ML733852">
    <property type="protein sequence ID" value="KAB8212820.1"/>
    <property type="molecule type" value="Genomic_DNA"/>
</dbReference>
<dbReference type="CDD" id="cd00067">
    <property type="entry name" value="GAL4"/>
    <property type="match status" value="1"/>
</dbReference>
<dbReference type="GO" id="GO:0000981">
    <property type="term" value="F:DNA-binding transcription factor activity, RNA polymerase II-specific"/>
    <property type="evidence" value="ECO:0007669"/>
    <property type="project" value="InterPro"/>
</dbReference>
<name>A0A5N6E8T4_9EURO</name>
<dbReference type="CDD" id="cd12148">
    <property type="entry name" value="fungal_TF_MHR"/>
    <property type="match status" value="1"/>
</dbReference>
<dbReference type="AlphaFoldDB" id="A0A5N6E8T4"/>
<dbReference type="GO" id="GO:0003677">
    <property type="term" value="F:DNA binding"/>
    <property type="evidence" value="ECO:0007669"/>
    <property type="project" value="UniProtKB-KW"/>
</dbReference>
<feature type="compositionally biased region" description="Low complexity" evidence="5">
    <location>
        <begin position="96"/>
        <end position="111"/>
    </location>
</feature>
<keyword evidence="8" id="KW-1185">Reference proteome</keyword>
<feature type="compositionally biased region" description="Polar residues" evidence="5">
    <location>
        <begin position="1"/>
        <end position="14"/>
    </location>
</feature>
<evidence type="ECO:0000256" key="2">
    <source>
        <dbReference type="ARBA" id="ARBA00023125"/>
    </source>
</evidence>
<proteinExistence type="predicted"/>
<keyword evidence="3" id="KW-0804">Transcription</keyword>
<dbReference type="Pfam" id="PF00172">
    <property type="entry name" value="Zn_clus"/>
    <property type="match status" value="1"/>
</dbReference>
<keyword evidence="2" id="KW-0238">DNA-binding</keyword>
<dbReference type="Gene3D" id="4.10.240.10">
    <property type="entry name" value="Zn(2)-C6 fungal-type DNA-binding domain"/>
    <property type="match status" value="1"/>
</dbReference>
<dbReference type="SMART" id="SM00066">
    <property type="entry name" value="GAL4"/>
    <property type="match status" value="1"/>
</dbReference>
<feature type="region of interest" description="Disordered" evidence="5">
    <location>
        <begin position="1"/>
        <end position="51"/>
    </location>
</feature>
<sequence length="941" mass="104582">MATPVSPTHPNTSRRLPRVPRMHYSAQQNPAYFPKHDLPQPPPNGLCRGQRNIPKRTAEAHLPLSSFLNGELQPAPDDALAGHRPQRWKTPQVPRNNVSIPLPLPLSSSAPNPNPIPPFSYTPAPYNSGYHSQRKAARAQLACEQCRAKKAKCDEGQPSCSHCKENNANCTYKVTPHKQDKATQIVLYQLQSFQETMMERFNRLDQQSTEHGNNFNSILAKIHAKSAPKEPGKPAVPPLAKDIIHASTSKDEIIATMQKPIPEPTETVTEQVASSGGGGELSISTDHTTAAHNLLLWPSIRDLLRPRECHDDYVKIIEEGRGLIRVYGRGEGDETSEGNGLSPPPMALSTNFDENQPYNATLSPSGHWGPYVNQPQIKLDNVGLDENGMLTADPDMVRSYHRSYIKHMHHLHPFLDQNELDKRVESFIKTYSPLKGPMLSSGAPDIHNVPRGRKRKRLCQSSHGVGCNMQSTAQQSSCRHIEPSIYNAIILLVLALGSICEANLVPGPLTDDVIDFRKQVIPGPPTHDLLSRADSDSQTQDSGYIADSHTFASPSVTDSRQSSVDRQPTIQEKNLDYIPGLAFYAYATQILGMLQGANTLPHAQAALLAGLYADQLATPIQSYGWIRQAARICEVVIRPKSYDLITDRRLKDLHNFVYWTCLQLVSDTPAELDLPNSGISRSVARISLPSGRFSLGHPNEVSGPGTLMMFYYSAQIHLGKILTRVHTHLYKVGKQGQTHSLHLQQALSANLERWRNSLPAVMEWKDTDPPSEDINVARLRAKYYSVRYIIHRPLLYHVLHNYGHFGLRTSSSGPPSDMGTTYRSASVPHGELPTKLRNACKVCVDSAILSTVAFDGIKGRPVMTNIFGTSHAQFGNMLVLSAAYMSNISELVDRDELERLLKRTINFLLQSRYISPTLRADARILTEIYEKIFGNSHRGRI</sequence>
<evidence type="ECO:0000256" key="4">
    <source>
        <dbReference type="ARBA" id="ARBA00023242"/>
    </source>
</evidence>
<feature type="domain" description="Zn(2)-C6 fungal-type" evidence="6">
    <location>
        <begin position="142"/>
        <end position="172"/>
    </location>
</feature>